<keyword evidence="4" id="KW-1185">Reference proteome</keyword>
<dbReference type="InterPro" id="IPR000086">
    <property type="entry name" value="NUDIX_hydrolase_dom"/>
</dbReference>
<dbReference type="Pfam" id="PF00293">
    <property type="entry name" value="NUDIX"/>
    <property type="match status" value="1"/>
</dbReference>
<dbReference type="InterPro" id="IPR003293">
    <property type="entry name" value="Nudix_hydrolase6-like"/>
</dbReference>
<dbReference type="SUPFAM" id="SSF55811">
    <property type="entry name" value="Nudix"/>
    <property type="match status" value="1"/>
</dbReference>
<sequence>MSLSPAIARMRSCCLARSGRLASSLAAAPAPFDSVRVTVTDAASVTPTEIQEQIGAARSSGRLAVWVALSGEETALLPRFLEAGFRVHSGGGSEVDCYIWTGRGEDKVPPYATHTVAVAAVVTDSEGRLLVVNEHRKRAAWKFPGGYVDPGEDISVAAARELREETSVQAVPRTVLAIRHQHGLGRRGDVGDLYVLLHLEATTTDIAIQHTDEIAAARWITLEEFEASSVHPMNQYMAGVVREALRRRGAGEAAMGLEPDRIGKLADPADKVAFLRPADWEAVALSRR</sequence>
<dbReference type="GO" id="GO:0047631">
    <property type="term" value="F:ADP-ribose diphosphatase activity"/>
    <property type="evidence" value="ECO:0007669"/>
    <property type="project" value="TreeGrafter"/>
</dbReference>
<reference evidence="3 4" key="1">
    <citation type="submission" date="2019-07" db="EMBL/GenBank/DDBJ databases">
        <title>Genomes of Cafeteria roenbergensis.</title>
        <authorList>
            <person name="Fischer M.G."/>
            <person name="Hackl T."/>
            <person name="Roman M."/>
        </authorList>
    </citation>
    <scope>NUCLEOTIDE SEQUENCE [LARGE SCALE GENOMIC DNA]</scope>
    <source>
        <strain evidence="3 4">BVI</strain>
    </source>
</reference>
<organism evidence="3 4">
    <name type="scientific">Cafeteria roenbergensis</name>
    <name type="common">Marine flagellate</name>
    <dbReference type="NCBI Taxonomy" id="33653"/>
    <lineage>
        <taxon>Eukaryota</taxon>
        <taxon>Sar</taxon>
        <taxon>Stramenopiles</taxon>
        <taxon>Bigyra</taxon>
        <taxon>Opalozoa</taxon>
        <taxon>Bicosoecida</taxon>
        <taxon>Cafeteriaceae</taxon>
        <taxon>Cafeteria</taxon>
    </lineage>
</organism>
<protein>
    <recommendedName>
        <fullName evidence="2">Nudix hydrolase domain-containing protein</fullName>
    </recommendedName>
</protein>
<dbReference type="PRINTS" id="PR00502">
    <property type="entry name" value="NUDIXFAMILY"/>
</dbReference>
<dbReference type="PROSITE" id="PS51462">
    <property type="entry name" value="NUDIX"/>
    <property type="match status" value="1"/>
</dbReference>
<dbReference type="AlphaFoldDB" id="A0A5A8CSQ9"/>
<dbReference type="InterPro" id="IPR020476">
    <property type="entry name" value="Nudix_hydrolase"/>
</dbReference>
<evidence type="ECO:0000313" key="3">
    <source>
        <dbReference type="EMBL" id="KAA0155719.1"/>
    </source>
</evidence>
<accession>A0A5A8CSQ9</accession>
<evidence type="ECO:0000313" key="4">
    <source>
        <dbReference type="Proteomes" id="UP000323011"/>
    </source>
</evidence>
<dbReference type="PANTHER" id="PTHR13994:SF13">
    <property type="entry name" value="FI03680P"/>
    <property type="match status" value="1"/>
</dbReference>
<dbReference type="OMA" id="ARWITLE"/>
<name>A0A5A8CSQ9_CAFRO</name>
<dbReference type="PANTHER" id="PTHR13994">
    <property type="entry name" value="NUDIX HYDROLASE RELATED"/>
    <property type="match status" value="1"/>
</dbReference>
<evidence type="ECO:0000256" key="1">
    <source>
        <dbReference type="ARBA" id="ARBA00022801"/>
    </source>
</evidence>
<dbReference type="Gene3D" id="3.90.79.10">
    <property type="entry name" value="Nucleoside Triphosphate Pyrophosphohydrolase"/>
    <property type="match status" value="1"/>
</dbReference>
<gene>
    <name evidence="3" type="ORF">FNF29_01634</name>
</gene>
<proteinExistence type="predicted"/>
<keyword evidence="1" id="KW-0378">Hydrolase</keyword>
<evidence type="ECO:0000259" key="2">
    <source>
        <dbReference type="PROSITE" id="PS51462"/>
    </source>
</evidence>
<dbReference type="InterPro" id="IPR015797">
    <property type="entry name" value="NUDIX_hydrolase-like_dom_sf"/>
</dbReference>
<comment type="caution">
    <text evidence="3">The sequence shown here is derived from an EMBL/GenBank/DDBJ whole genome shotgun (WGS) entry which is preliminary data.</text>
</comment>
<dbReference type="Proteomes" id="UP000323011">
    <property type="component" value="Unassembled WGS sequence"/>
</dbReference>
<dbReference type="GO" id="GO:0035529">
    <property type="term" value="F:NADH pyrophosphatase activity"/>
    <property type="evidence" value="ECO:0007669"/>
    <property type="project" value="TreeGrafter"/>
</dbReference>
<dbReference type="EMBL" id="VLTN01000006">
    <property type="protein sequence ID" value="KAA0155719.1"/>
    <property type="molecule type" value="Genomic_DNA"/>
</dbReference>
<feature type="domain" description="Nudix hydrolase" evidence="2">
    <location>
        <begin position="113"/>
        <end position="243"/>
    </location>
</feature>
<dbReference type="GO" id="GO:0051287">
    <property type="term" value="F:NAD binding"/>
    <property type="evidence" value="ECO:0007669"/>
    <property type="project" value="TreeGrafter"/>
</dbReference>